<evidence type="ECO:0000256" key="5">
    <source>
        <dbReference type="ARBA" id="ARBA00023136"/>
    </source>
</evidence>
<organism evidence="8">
    <name type="scientific">uncultured Rubrobacteraceae bacterium</name>
    <dbReference type="NCBI Taxonomy" id="349277"/>
    <lineage>
        <taxon>Bacteria</taxon>
        <taxon>Bacillati</taxon>
        <taxon>Actinomycetota</taxon>
        <taxon>Rubrobacteria</taxon>
        <taxon>Rubrobacterales</taxon>
        <taxon>Rubrobacteraceae</taxon>
        <taxon>environmental samples</taxon>
    </lineage>
</organism>
<keyword evidence="8" id="KW-0378">Hydrolase</keyword>
<dbReference type="NCBIfam" id="TIGR01145">
    <property type="entry name" value="ATP_synt_delta"/>
    <property type="match status" value="1"/>
</dbReference>
<keyword evidence="7" id="KW-1003">Cell membrane</keyword>
<dbReference type="GO" id="GO:0045259">
    <property type="term" value="C:proton-transporting ATP synthase complex"/>
    <property type="evidence" value="ECO:0007669"/>
    <property type="project" value="UniProtKB-KW"/>
</dbReference>
<dbReference type="PANTHER" id="PTHR11910">
    <property type="entry name" value="ATP SYNTHASE DELTA CHAIN"/>
    <property type="match status" value="1"/>
</dbReference>
<dbReference type="Gene3D" id="1.10.520.20">
    <property type="entry name" value="N-terminal domain of the delta subunit of the F1F0-ATP synthase"/>
    <property type="match status" value="1"/>
</dbReference>
<evidence type="ECO:0000256" key="1">
    <source>
        <dbReference type="ARBA" id="ARBA00004370"/>
    </source>
</evidence>
<sequence length="179" mass="20217">MSAASTYAEALFGAARDRDELEAVLDDLNEFSSALYGSEELRLFFYGGQVPEREKRRAIDALTEGMQLSTRNFLKVLVDNGREHIFDDVTRRYEDLVKEHMGRVEVEVTTAVELSEEATSRLKDRLSKVLEGQEVILETRVDPHLLGGAVFRFGGQMMDGSIRGRLESLREGMLERSVV</sequence>
<comment type="function">
    <text evidence="7">F(1)F(0) ATP synthase produces ATP from ADP in the presence of a proton or sodium gradient. F-type ATPases consist of two structural domains, F(1) containing the extramembraneous catalytic core and F(0) containing the membrane proton channel, linked together by a central stalk and a peripheral stalk. During catalysis, ATP synthesis in the catalytic domain of F(1) is coupled via a rotary mechanism of the central stalk subunits to proton translocation.</text>
</comment>
<dbReference type="GO" id="GO:0046933">
    <property type="term" value="F:proton-transporting ATP synthase activity, rotational mechanism"/>
    <property type="evidence" value="ECO:0007669"/>
    <property type="project" value="UniProtKB-UniRule"/>
</dbReference>
<gene>
    <name evidence="7" type="primary">atpH</name>
    <name evidence="8" type="ORF">AVDCRST_MAG03-174</name>
</gene>
<keyword evidence="2 7" id="KW-0813">Transport</keyword>
<proteinExistence type="inferred from homology"/>
<dbReference type="SUPFAM" id="SSF47928">
    <property type="entry name" value="N-terminal domain of the delta subunit of the F1F0-ATP synthase"/>
    <property type="match status" value="1"/>
</dbReference>
<evidence type="ECO:0000256" key="4">
    <source>
        <dbReference type="ARBA" id="ARBA00023065"/>
    </source>
</evidence>
<evidence type="ECO:0000313" key="8">
    <source>
        <dbReference type="EMBL" id="CAA9384624.1"/>
    </source>
</evidence>
<dbReference type="AlphaFoldDB" id="A0A6J4ND58"/>
<keyword evidence="4 7" id="KW-0406">Ion transport</keyword>
<keyword evidence="3 7" id="KW-0375">Hydrogen ion transport</keyword>
<name>A0A6J4ND58_9ACTN</name>
<keyword evidence="5 7" id="KW-0472">Membrane</keyword>
<dbReference type="InterPro" id="IPR026015">
    <property type="entry name" value="ATP_synth_OSCP/delta_N_sf"/>
</dbReference>
<dbReference type="GO" id="GO:0016787">
    <property type="term" value="F:hydrolase activity"/>
    <property type="evidence" value="ECO:0007669"/>
    <property type="project" value="UniProtKB-KW"/>
</dbReference>
<reference evidence="8" key="1">
    <citation type="submission" date="2020-02" db="EMBL/GenBank/DDBJ databases">
        <authorList>
            <person name="Meier V. D."/>
        </authorList>
    </citation>
    <scope>NUCLEOTIDE SEQUENCE</scope>
    <source>
        <strain evidence="8">AVDCRST_MAG03</strain>
    </source>
</reference>
<comment type="subcellular location">
    <subcellularLocation>
        <location evidence="7">Cell membrane</location>
        <topology evidence="7">Peripheral membrane protein</topology>
    </subcellularLocation>
    <subcellularLocation>
        <location evidence="1">Membrane</location>
    </subcellularLocation>
</comment>
<comment type="function">
    <text evidence="7">This protein is part of the stalk that links CF(0) to CF(1). It either transmits conformational changes from CF(0) to CF(1) or is implicated in proton conduction.</text>
</comment>
<dbReference type="HAMAP" id="MF_01416">
    <property type="entry name" value="ATP_synth_delta_bact"/>
    <property type="match status" value="1"/>
</dbReference>
<evidence type="ECO:0000256" key="6">
    <source>
        <dbReference type="ARBA" id="ARBA00023310"/>
    </source>
</evidence>
<evidence type="ECO:0000256" key="3">
    <source>
        <dbReference type="ARBA" id="ARBA00022781"/>
    </source>
</evidence>
<evidence type="ECO:0000256" key="2">
    <source>
        <dbReference type="ARBA" id="ARBA00022448"/>
    </source>
</evidence>
<protein>
    <recommendedName>
        <fullName evidence="7">ATP synthase subunit delta</fullName>
    </recommendedName>
    <alternativeName>
        <fullName evidence="7">ATP synthase F(1) sector subunit delta</fullName>
    </alternativeName>
    <alternativeName>
        <fullName evidence="7">F-type ATPase subunit delta</fullName>
        <shortName evidence="7">F-ATPase subunit delta</shortName>
    </alternativeName>
</protein>
<evidence type="ECO:0000256" key="7">
    <source>
        <dbReference type="HAMAP-Rule" id="MF_01416"/>
    </source>
</evidence>
<keyword evidence="7" id="KW-0139">CF(1)</keyword>
<dbReference type="EMBL" id="CADCUT010000007">
    <property type="protein sequence ID" value="CAA9384624.1"/>
    <property type="molecule type" value="Genomic_DNA"/>
</dbReference>
<accession>A0A6J4ND58</accession>
<dbReference type="PRINTS" id="PR00125">
    <property type="entry name" value="ATPASEDELTA"/>
</dbReference>
<dbReference type="InterPro" id="IPR000711">
    <property type="entry name" value="ATPase_OSCP/dsu"/>
</dbReference>
<keyword evidence="6 7" id="KW-0066">ATP synthesis</keyword>
<comment type="similarity">
    <text evidence="7">Belongs to the ATPase delta chain family.</text>
</comment>
<dbReference type="GO" id="GO:0005886">
    <property type="term" value="C:plasma membrane"/>
    <property type="evidence" value="ECO:0007669"/>
    <property type="project" value="UniProtKB-SubCell"/>
</dbReference>
<dbReference type="Pfam" id="PF00213">
    <property type="entry name" value="OSCP"/>
    <property type="match status" value="1"/>
</dbReference>